<organism evidence="7 8">
    <name type="scientific">Candida boidinii</name>
    <name type="common">Yeast</name>
    <dbReference type="NCBI Taxonomy" id="5477"/>
    <lineage>
        <taxon>Eukaryota</taxon>
        <taxon>Fungi</taxon>
        <taxon>Dikarya</taxon>
        <taxon>Ascomycota</taxon>
        <taxon>Saccharomycotina</taxon>
        <taxon>Pichiomycetes</taxon>
        <taxon>Pichiales</taxon>
        <taxon>Pichiaceae</taxon>
        <taxon>Ogataea</taxon>
        <taxon>Ogataea/Candida clade</taxon>
    </lineage>
</organism>
<dbReference type="Gene3D" id="3.10.260.10">
    <property type="entry name" value="Transcription regulator HTH, APSES-type DNA-binding domain"/>
    <property type="match status" value="1"/>
</dbReference>
<keyword evidence="4" id="KW-0804">Transcription</keyword>
<feature type="compositionally biased region" description="Low complexity" evidence="5">
    <location>
        <begin position="306"/>
        <end position="327"/>
    </location>
</feature>
<dbReference type="EMBL" id="BSXN01000321">
    <property type="protein sequence ID" value="GME68080.1"/>
    <property type="molecule type" value="Genomic_DNA"/>
</dbReference>
<proteinExistence type="inferred from homology"/>
<dbReference type="SUPFAM" id="SSF54616">
    <property type="entry name" value="DNA-binding domain of Mlu1-box binding protein MBP1"/>
    <property type="match status" value="1"/>
</dbReference>
<feature type="region of interest" description="Disordered" evidence="5">
    <location>
        <begin position="51"/>
        <end position="76"/>
    </location>
</feature>
<evidence type="ECO:0000313" key="7">
    <source>
        <dbReference type="EMBL" id="GME68080.1"/>
    </source>
</evidence>
<feature type="compositionally biased region" description="Polar residues" evidence="5">
    <location>
        <begin position="51"/>
        <end position="64"/>
    </location>
</feature>
<dbReference type="InterPro" id="IPR036887">
    <property type="entry name" value="HTH_APSES_sf"/>
</dbReference>
<dbReference type="GO" id="GO:0005634">
    <property type="term" value="C:nucleus"/>
    <property type="evidence" value="ECO:0007669"/>
    <property type="project" value="TreeGrafter"/>
</dbReference>
<dbReference type="InterPro" id="IPR029790">
    <property type="entry name" value="EFG1/Phd1/StuA"/>
</dbReference>
<evidence type="ECO:0000256" key="3">
    <source>
        <dbReference type="ARBA" id="ARBA00023125"/>
    </source>
</evidence>
<dbReference type="Pfam" id="PF04383">
    <property type="entry name" value="KilA-N"/>
    <property type="match status" value="1"/>
</dbReference>
<dbReference type="PANTHER" id="PTHR47792">
    <property type="entry name" value="PROTEIN SOK2-RELATED"/>
    <property type="match status" value="1"/>
</dbReference>
<comment type="caution">
    <text evidence="7">The sequence shown here is derived from an EMBL/GenBank/DDBJ whole genome shotgun (WGS) entry which is preliminary data.</text>
</comment>
<dbReference type="InterPro" id="IPR018004">
    <property type="entry name" value="KilA/APSES_HTH"/>
</dbReference>
<dbReference type="SMART" id="SM01252">
    <property type="entry name" value="KilA-N"/>
    <property type="match status" value="1"/>
</dbReference>
<dbReference type="GO" id="GO:0045944">
    <property type="term" value="P:positive regulation of transcription by RNA polymerase II"/>
    <property type="evidence" value="ECO:0007669"/>
    <property type="project" value="TreeGrafter"/>
</dbReference>
<dbReference type="PROSITE" id="PS51299">
    <property type="entry name" value="HTH_APSES"/>
    <property type="match status" value="1"/>
</dbReference>
<feature type="compositionally biased region" description="Polar residues" evidence="5">
    <location>
        <begin position="328"/>
        <end position="352"/>
    </location>
</feature>
<sequence>MIGQQQHQQQQLAQDYGYGIYGYTNSAAQYNQYQTSQPQIAAGRLQVTPSYGPSPTAYSPATQDTKPAVATAPTTSSAKNYNSATALSVADSIGQVQPANSRPKVTTTMWEDEKTLCYQVEANGVSVVRRSDNNMINGTKLLNVARMTRGRRDGILKSEKTRHVVKIGSMHLKGVWIPFDRALFMAQREGIVDILYPLFVKDIKRVIQKGAPPSSSTSVAVTKSSETDSAQPSAVSSTHSAPGTDYASSLNTATTVPGSSSSIADKVLPAVGGTNTTAVARTYPSGLYSSSTGSVGNASQYGSYYQASSDQQSHQQPYYYNYNNYQQTGPPRQGQQISPPQIHNPQQTSQQR</sequence>
<evidence type="ECO:0000256" key="5">
    <source>
        <dbReference type="SAM" id="MobiDB-lite"/>
    </source>
</evidence>
<gene>
    <name evidence="7" type="ORF">Cboi02_000138500</name>
</gene>
<dbReference type="PANTHER" id="PTHR47792:SF1">
    <property type="entry name" value="PROTEIN SOK2-RELATED"/>
    <property type="match status" value="1"/>
</dbReference>
<keyword evidence="2" id="KW-0805">Transcription regulation</keyword>
<dbReference type="Proteomes" id="UP001165120">
    <property type="component" value="Unassembled WGS sequence"/>
</dbReference>
<protein>
    <submittedName>
        <fullName evidence="7">Unnamed protein product</fullName>
    </submittedName>
</protein>
<evidence type="ECO:0000256" key="4">
    <source>
        <dbReference type="ARBA" id="ARBA00023163"/>
    </source>
</evidence>
<keyword evidence="8" id="KW-1185">Reference proteome</keyword>
<evidence type="ECO:0000259" key="6">
    <source>
        <dbReference type="PROSITE" id="PS51299"/>
    </source>
</evidence>
<dbReference type="FunFam" id="3.10.260.10:FF:000003">
    <property type="entry name" value="Ascospore maturation 1 protein"/>
    <property type="match status" value="1"/>
</dbReference>
<evidence type="ECO:0000313" key="8">
    <source>
        <dbReference type="Proteomes" id="UP001165120"/>
    </source>
</evidence>
<name>A0A9W6SW85_CANBO</name>
<evidence type="ECO:0000256" key="2">
    <source>
        <dbReference type="ARBA" id="ARBA00023015"/>
    </source>
</evidence>
<feature type="compositionally biased region" description="Low complexity" evidence="5">
    <location>
        <begin position="65"/>
        <end position="76"/>
    </location>
</feature>
<keyword evidence="3" id="KW-0238">DNA-binding</keyword>
<dbReference type="AlphaFoldDB" id="A0A9W6SW85"/>
<feature type="domain" description="HTH APSES-type" evidence="6">
    <location>
        <begin position="104"/>
        <end position="210"/>
    </location>
</feature>
<reference evidence="7" key="1">
    <citation type="submission" date="2023-04" db="EMBL/GenBank/DDBJ databases">
        <title>Candida boidinii NBRC 10035.</title>
        <authorList>
            <person name="Ichikawa N."/>
            <person name="Sato H."/>
            <person name="Tonouchi N."/>
        </authorList>
    </citation>
    <scope>NUCLEOTIDE SEQUENCE</scope>
    <source>
        <strain evidence="7">NBRC 10035</strain>
    </source>
</reference>
<feature type="compositionally biased region" description="Low complexity" evidence="5">
    <location>
        <begin position="211"/>
        <end position="224"/>
    </location>
</feature>
<feature type="region of interest" description="Disordered" evidence="5">
    <location>
        <begin position="306"/>
        <end position="352"/>
    </location>
</feature>
<dbReference type="GO" id="GO:0043565">
    <property type="term" value="F:sequence-specific DNA binding"/>
    <property type="evidence" value="ECO:0007669"/>
    <property type="project" value="TreeGrafter"/>
</dbReference>
<evidence type="ECO:0000256" key="1">
    <source>
        <dbReference type="ARBA" id="ARBA00007247"/>
    </source>
</evidence>
<feature type="region of interest" description="Disordered" evidence="5">
    <location>
        <begin position="210"/>
        <end position="266"/>
    </location>
</feature>
<accession>A0A9W6SW85</accession>
<dbReference type="InterPro" id="IPR003163">
    <property type="entry name" value="Tscrpt_reg_HTH_APSES-type"/>
</dbReference>
<dbReference type="GO" id="GO:0003700">
    <property type="term" value="F:DNA-binding transcription factor activity"/>
    <property type="evidence" value="ECO:0007669"/>
    <property type="project" value="TreeGrafter"/>
</dbReference>
<feature type="compositionally biased region" description="Polar residues" evidence="5">
    <location>
        <begin position="227"/>
        <end position="263"/>
    </location>
</feature>
<comment type="similarity">
    <text evidence="1">Belongs to the EFG1/PHD1/stuA family.</text>
</comment>